<keyword evidence="2" id="KW-0677">Repeat</keyword>
<feature type="region of interest" description="Disordered" evidence="4">
    <location>
        <begin position="100"/>
        <end position="133"/>
    </location>
</feature>
<dbReference type="InterPro" id="IPR015943">
    <property type="entry name" value="WD40/YVTN_repeat-like_dom_sf"/>
</dbReference>
<dbReference type="SUPFAM" id="SSF50978">
    <property type="entry name" value="WD40 repeat-like"/>
    <property type="match status" value="1"/>
</dbReference>
<reference evidence="5 6" key="1">
    <citation type="journal article" date="2015" name="Genome Biol. Evol.">
        <title>Phylogenomic analyses indicate that early fungi evolved digesting cell walls of algal ancestors of land plants.</title>
        <authorList>
            <person name="Chang Y."/>
            <person name="Wang S."/>
            <person name="Sekimoto S."/>
            <person name="Aerts A.L."/>
            <person name="Choi C."/>
            <person name="Clum A."/>
            <person name="LaButti K.M."/>
            <person name="Lindquist E.A."/>
            <person name="Yee Ngan C."/>
            <person name="Ohm R.A."/>
            <person name="Salamov A.A."/>
            <person name="Grigoriev I.V."/>
            <person name="Spatafora J.W."/>
            <person name="Berbee M.L."/>
        </authorList>
    </citation>
    <scope>NUCLEOTIDE SEQUENCE [LARGE SCALE GENOMIC DNA]</scope>
    <source>
        <strain evidence="5 6">JEL478</strain>
    </source>
</reference>
<dbReference type="SMART" id="SM00320">
    <property type="entry name" value="WD40"/>
    <property type="match status" value="6"/>
</dbReference>
<proteinExistence type="predicted"/>
<feature type="compositionally biased region" description="Low complexity" evidence="4">
    <location>
        <begin position="705"/>
        <end position="723"/>
    </location>
</feature>
<feature type="repeat" description="WD" evidence="3">
    <location>
        <begin position="337"/>
        <end position="370"/>
    </location>
</feature>
<feature type="compositionally biased region" description="Acidic residues" evidence="4">
    <location>
        <begin position="545"/>
        <end position="554"/>
    </location>
</feature>
<evidence type="ECO:0000313" key="6">
    <source>
        <dbReference type="Proteomes" id="UP000070544"/>
    </source>
</evidence>
<sequence length="931" mass="98866">MATIRRVSRTRVSYVITDDYTDSTHRSGINALAIDTETHVVRGDDASLADRGGILYSGGRDAVVNSWDLHLGLGKRSHPLEVPVGAEQFDFFGATEATTSAASTSASPGEQAEGGSGPSAPNHAKKLSQSQSSFVASATPVTGVASSPIGGRAALEIPLEGKRRVFVPPATTHRATFRHHTDWVNDIALVNGNRHFVSASNDRTLNLWPSHPPSESDSSYLVGPPTNPPFTPQPHRLGAHTDYVKSLAAAPLANWVASAGTDRRICLWSLQECRPAPVRSLWGVNLYNEGATVVMGEPQASVYAVGTNKVGSILVSGSTEGYVRCWDPRVPRRTVKMVGHTDNVRAVVVSEDGKWVLSASSDATIKLWHLVSPHRCVATWSHSASSVWSLFSTHPTLDVWWAGGKDGWIWKGGRGLEDPSIGKSDSKTRGYDEEPGDVVAVGRESNGVSKLVAIDDLYVWAATSSSSIHRWPDVPFSRTKPVYYTLPTPTTPNEAVSVKSYLYPAFIATVDETTTTAIPPASIIRATGESVLSASKTSVLPTAEPIEDTEDAEVEPASHNPDPSGTIKGKAGIVSWQVLNNRREVAAVDSEGGVAIWDVVRCVKARTLPPHTPLASILADPSINPLDWCATWCTLDARTGVLTIHMEESRAFDAEAYWEDVVKEGVGPEIEDQRVNVGKWILTNLFQNFREACRNPGFKGSQPITSVSTTVSAVSPPRGPNGEVPGGGGARDNVSPANDIAAAVPSNAPSTTVFVPSSSVTPGGTATPSSSAPPTPERQPSSGGEKSGAGTPPATSSGFMDMFKWRKKGGESASADRSRAGTADEDSVAGSTGAKPDHPPLILPPHVPIIVSVEESSEASNFLDLYRGTAATIGDASDVERLRQVIPTWVYEFVVEGKANVKEAVKMSFVMTPAVGSDLPELPNGQSNAPH</sequence>
<dbReference type="STRING" id="1344416.A0A139ATA3"/>
<dbReference type="InterPro" id="IPR036322">
    <property type="entry name" value="WD40_repeat_dom_sf"/>
</dbReference>
<feature type="region of interest" description="Disordered" evidence="4">
    <location>
        <begin position="698"/>
        <end position="841"/>
    </location>
</feature>
<evidence type="ECO:0000256" key="3">
    <source>
        <dbReference type="PROSITE-ProRule" id="PRU00221"/>
    </source>
</evidence>
<dbReference type="OMA" id="REEMCAS"/>
<dbReference type="GO" id="GO:0043130">
    <property type="term" value="F:ubiquitin binding"/>
    <property type="evidence" value="ECO:0007669"/>
    <property type="project" value="TreeGrafter"/>
</dbReference>
<feature type="region of interest" description="Disordered" evidence="4">
    <location>
        <begin position="535"/>
        <end position="566"/>
    </location>
</feature>
<feature type="repeat" description="WD" evidence="3">
    <location>
        <begin position="237"/>
        <end position="271"/>
    </location>
</feature>
<evidence type="ECO:0000256" key="4">
    <source>
        <dbReference type="SAM" id="MobiDB-lite"/>
    </source>
</evidence>
<evidence type="ECO:0000313" key="5">
    <source>
        <dbReference type="EMBL" id="KXS19961.1"/>
    </source>
</evidence>
<name>A0A139ATA3_GONPJ</name>
<evidence type="ECO:0000256" key="2">
    <source>
        <dbReference type="ARBA" id="ARBA00022737"/>
    </source>
</evidence>
<dbReference type="OrthoDB" id="2421129at2759"/>
<dbReference type="Gene3D" id="2.130.10.10">
    <property type="entry name" value="YVTN repeat-like/Quinoprotein amine dehydrogenase"/>
    <property type="match status" value="2"/>
</dbReference>
<feature type="compositionally biased region" description="Basic and acidic residues" evidence="4">
    <location>
        <begin position="808"/>
        <end position="819"/>
    </location>
</feature>
<dbReference type="InterPro" id="IPR021772">
    <property type="entry name" value="WDR48/Bun107"/>
</dbReference>
<protein>
    <submittedName>
        <fullName evidence="5">WD40 repeat-like protein</fullName>
    </submittedName>
</protein>
<dbReference type="AlphaFoldDB" id="A0A139ATA3"/>
<feature type="compositionally biased region" description="Low complexity" evidence="4">
    <location>
        <begin position="749"/>
        <end position="770"/>
    </location>
</feature>
<dbReference type="InterPro" id="IPR001680">
    <property type="entry name" value="WD40_rpt"/>
</dbReference>
<dbReference type="PANTHER" id="PTHR19862">
    <property type="entry name" value="WD REPEAT-CONTAINING PROTEIN 48"/>
    <property type="match status" value="1"/>
</dbReference>
<keyword evidence="6" id="KW-1185">Reference proteome</keyword>
<dbReference type="GO" id="GO:0000724">
    <property type="term" value="P:double-strand break repair via homologous recombination"/>
    <property type="evidence" value="ECO:0007669"/>
    <property type="project" value="TreeGrafter"/>
</dbReference>
<dbReference type="Pfam" id="PF11816">
    <property type="entry name" value="DUF3337"/>
    <property type="match status" value="1"/>
</dbReference>
<dbReference type="EMBL" id="KQ965737">
    <property type="protein sequence ID" value="KXS19961.1"/>
    <property type="molecule type" value="Genomic_DNA"/>
</dbReference>
<dbReference type="InterPro" id="IPR051246">
    <property type="entry name" value="WDR48"/>
</dbReference>
<dbReference type="Proteomes" id="UP000070544">
    <property type="component" value="Unassembled WGS sequence"/>
</dbReference>
<organism evidence="5 6">
    <name type="scientific">Gonapodya prolifera (strain JEL478)</name>
    <name type="common">Monoblepharis prolifera</name>
    <dbReference type="NCBI Taxonomy" id="1344416"/>
    <lineage>
        <taxon>Eukaryota</taxon>
        <taxon>Fungi</taxon>
        <taxon>Fungi incertae sedis</taxon>
        <taxon>Chytridiomycota</taxon>
        <taxon>Chytridiomycota incertae sedis</taxon>
        <taxon>Monoblepharidomycetes</taxon>
        <taxon>Monoblepharidales</taxon>
        <taxon>Gonapodyaceae</taxon>
        <taxon>Gonapodya</taxon>
    </lineage>
</organism>
<feature type="repeat" description="WD" evidence="3">
    <location>
        <begin position="177"/>
        <end position="208"/>
    </location>
</feature>
<dbReference type="PROSITE" id="PS50082">
    <property type="entry name" value="WD_REPEATS_2"/>
    <property type="match status" value="3"/>
</dbReference>
<gene>
    <name evidence="5" type="ORF">M427DRAFT_434135</name>
</gene>
<accession>A0A139ATA3</accession>
<keyword evidence="1 3" id="KW-0853">WD repeat</keyword>
<dbReference type="Pfam" id="PF00400">
    <property type="entry name" value="WD40"/>
    <property type="match status" value="4"/>
</dbReference>
<dbReference type="PANTHER" id="PTHR19862:SF14">
    <property type="entry name" value="WD REPEAT-CONTAINING PROTEIN 48"/>
    <property type="match status" value="1"/>
</dbReference>
<dbReference type="PROSITE" id="PS50294">
    <property type="entry name" value="WD_REPEATS_REGION"/>
    <property type="match status" value="3"/>
</dbReference>
<evidence type="ECO:0000256" key="1">
    <source>
        <dbReference type="ARBA" id="ARBA00022574"/>
    </source>
</evidence>